<dbReference type="Pfam" id="PF24965">
    <property type="entry name" value="TRS130_4HB"/>
    <property type="match status" value="1"/>
</dbReference>
<feature type="compositionally biased region" description="Low complexity" evidence="1">
    <location>
        <begin position="193"/>
        <end position="202"/>
    </location>
</feature>
<dbReference type="RefSeq" id="XP_001792428.1">
    <property type="nucleotide sequence ID" value="XM_001792376.1"/>
</dbReference>
<evidence type="ECO:0000256" key="1">
    <source>
        <dbReference type="SAM" id="MobiDB-lite"/>
    </source>
</evidence>
<feature type="compositionally biased region" description="Acidic residues" evidence="1">
    <location>
        <begin position="316"/>
        <end position="327"/>
    </location>
</feature>
<dbReference type="HOGENOM" id="CLU_302693_0_0_1"/>
<dbReference type="Proteomes" id="UP000001055">
    <property type="component" value="Unassembled WGS sequence"/>
</dbReference>
<reference evidence="5" key="1">
    <citation type="journal article" date="2007" name="Plant Cell">
        <title>Dothideomycete-plant interactions illuminated by genome sequencing and EST analysis of the wheat pathogen Stagonospora nodorum.</title>
        <authorList>
            <person name="Hane J.K."/>
            <person name="Lowe R.G."/>
            <person name="Solomon P.S."/>
            <person name="Tan K.C."/>
            <person name="Schoch C.L."/>
            <person name="Spatafora J.W."/>
            <person name="Crous P.W."/>
            <person name="Kodira C."/>
            <person name="Birren B.W."/>
            <person name="Galagan J.E."/>
            <person name="Torriani S.F."/>
            <person name="McDonald B.A."/>
            <person name="Oliver R.P."/>
        </authorList>
    </citation>
    <scope>NUCLEOTIDE SEQUENCE [LARGE SCALE GENOMIC DNA]</scope>
    <source>
        <strain evidence="5">SN15 / ATCC MYA-4574 / FGSC 10173</strain>
    </source>
</reference>
<dbReference type="VEuPathDB" id="FungiDB:JI435_018020"/>
<dbReference type="GO" id="GO:0005829">
    <property type="term" value="C:cytosol"/>
    <property type="evidence" value="ECO:0007669"/>
    <property type="project" value="GOC"/>
</dbReference>
<dbReference type="GO" id="GO:0034498">
    <property type="term" value="P:early endosome to Golgi transport"/>
    <property type="evidence" value="ECO:0000318"/>
    <property type="project" value="GO_Central"/>
</dbReference>
<dbReference type="PANTHER" id="PTHR13251:SF3">
    <property type="entry name" value="TRAFFICKING PROTEIN PARTICLE COMPLEX SUBUNIT 10"/>
    <property type="match status" value="1"/>
</dbReference>
<dbReference type="InterPro" id="IPR055505">
    <property type="entry name" value="DUF7077"/>
</dbReference>
<dbReference type="InterPro" id="IPR045126">
    <property type="entry name" value="TRAPPC10/Trs130"/>
</dbReference>
<evidence type="ECO:0000259" key="3">
    <source>
        <dbReference type="Pfam" id="PF23274"/>
    </source>
</evidence>
<feature type="domain" description="TRAPPC10/Trs130 N-terminal" evidence="2">
    <location>
        <begin position="15"/>
        <end position="175"/>
    </location>
</feature>
<dbReference type="AlphaFoldDB" id="Q0V2G2"/>
<dbReference type="GO" id="GO:1990071">
    <property type="term" value="C:TRAPPII protein complex"/>
    <property type="evidence" value="ECO:0000318"/>
    <property type="project" value="GO_Central"/>
</dbReference>
<feature type="region of interest" description="Disordered" evidence="1">
    <location>
        <begin position="186"/>
        <end position="240"/>
    </location>
</feature>
<gene>
    <name evidence="4" type="ORF">SNOG_01802</name>
</gene>
<dbReference type="eggNOG" id="KOG1931">
    <property type="taxonomic scope" value="Eukaryota"/>
</dbReference>
<dbReference type="STRING" id="321614.Q0V2G2"/>
<dbReference type="GO" id="GO:0006891">
    <property type="term" value="P:intra-Golgi vesicle-mediated transport"/>
    <property type="evidence" value="ECO:0000318"/>
    <property type="project" value="GO_Central"/>
</dbReference>
<feature type="domain" description="DUF7077" evidence="3">
    <location>
        <begin position="656"/>
        <end position="776"/>
    </location>
</feature>
<evidence type="ECO:0000313" key="4">
    <source>
        <dbReference type="EMBL" id="EAT91451.2"/>
    </source>
</evidence>
<dbReference type="Pfam" id="PF23036">
    <property type="entry name" value="TRAPPC10_1st"/>
    <property type="match status" value="1"/>
</dbReference>
<evidence type="ECO:0000259" key="2">
    <source>
        <dbReference type="Pfam" id="PF23036"/>
    </source>
</evidence>
<proteinExistence type="predicted"/>
<feature type="region of interest" description="Disordered" evidence="1">
    <location>
        <begin position="316"/>
        <end position="348"/>
    </location>
</feature>
<dbReference type="Pfam" id="PF23274">
    <property type="entry name" value="DUF7077"/>
    <property type="match status" value="1"/>
</dbReference>
<protein>
    <submittedName>
        <fullName evidence="4">Uncharacterized protein</fullName>
    </submittedName>
</protein>
<organism evidence="4 5">
    <name type="scientific">Phaeosphaeria nodorum (strain SN15 / ATCC MYA-4574 / FGSC 10173)</name>
    <name type="common">Glume blotch fungus</name>
    <name type="synonym">Parastagonospora nodorum</name>
    <dbReference type="NCBI Taxonomy" id="321614"/>
    <lineage>
        <taxon>Eukaryota</taxon>
        <taxon>Fungi</taxon>
        <taxon>Dikarya</taxon>
        <taxon>Ascomycota</taxon>
        <taxon>Pezizomycotina</taxon>
        <taxon>Dothideomycetes</taxon>
        <taxon>Pleosporomycetidae</taxon>
        <taxon>Pleosporales</taxon>
        <taxon>Pleosporineae</taxon>
        <taxon>Phaeosphaeriaceae</taxon>
        <taxon>Parastagonospora</taxon>
    </lineage>
</organism>
<feature type="compositionally biased region" description="Low complexity" evidence="1">
    <location>
        <begin position="223"/>
        <end position="234"/>
    </location>
</feature>
<sequence length="985" mass="110321">MPAPAPASSPAIAESPQERERAWADVIAKWKTLILLSFDLRVSQYEEDIRKNESQRSFPGWNFNTFFMLKEGLARGFESVGLVEDALLGYDELSVGLDTVIRDQAKDDTQGGVILSYSEDLYEKASHVLEQVQEEGSTAHNLHDDKPISAHKKDYRDLILNNNISVFDFRSYVLRETATSSLPFTRYSKDATSGSSGKSLSFGGRGREQKLQVSEQKSMIHPSRSSSLNHGRSSAEPPYAQPTAASQVVFDNGHYNDRPAPTQESTLPQSKNGLQELAGTRAQLVVVQRRVLEQVGKALGWNIGWAAVLSGTDDHEELSDVDLEEDEKSTTDEVASDDEKPSKLATPTSGISASALLSAASSIEQFRQAYEGLSDLIVKHYMAAGQNKSAESVLGDLAALRFELGDFAAASAYFGRMASLFAESRWNTVETTMLKMHSQCLKKLNRKDEYVRTLLDLLAKSAASRMSFKTTSRRADANDISDMPRDWLNDDKVDTVGIFNELIAFSQQLPYDVTVKMPKYFGDIMVEPYVRHYDERDGFQLRLQFRHILEDEIEIKSAKVRLVSADSSQIKDVWLESSNPLKLKKGLTKMWLGCNVNTIGPYMVDKIMLEAKRIVFVHEPFTKAEASTPLGIITSVSAHSLKAAKKARILCFPRVESFNARIYLSHSIHIDKTRHIEIECTSGWNEITHAEVRLKSASAGLRLRSANASVASGNVSIADKTKPGVVTIGPLSADSSATLKIPYDMETILQDLNIKIEVDYFTEHGQSKYFSSCTIPVDLPLDVNVHDHFKQDTLLSKFNIKTANHIPLQLFGVNLESSGEFQVQAAQRSRAPSYVFAKQPVAITYKIEKKATEVTERRKSKSTATGSLALSVEYRCLNEDVQDRLGEKFKSDVAQGPAHRLGRLLTDTFVHRLEHKILPHQYERIALLEKVDMGAFEDMDWSECVDSLPEVIRPDTQAWLQKWHEVSKVEHQRRYKTLTKYDTVQ</sequence>
<dbReference type="KEGG" id="pno:SNOG_01802"/>
<evidence type="ECO:0000313" key="5">
    <source>
        <dbReference type="Proteomes" id="UP000001055"/>
    </source>
</evidence>
<dbReference type="InterPro" id="IPR056913">
    <property type="entry name" value="TRAPPC10/Trs130_N"/>
</dbReference>
<name>Q0V2G2_PHANO</name>
<dbReference type="EMBL" id="CH445326">
    <property type="protein sequence ID" value="EAT91451.2"/>
    <property type="molecule type" value="Genomic_DNA"/>
</dbReference>
<accession>Q0V2G2</accession>
<dbReference type="GeneID" id="5969273"/>
<dbReference type="InParanoid" id="Q0V2G2"/>
<dbReference type="PANTHER" id="PTHR13251">
    <property type="entry name" value="EPILEPSY HOLOPROSENCEPHALY CANDIDATE 1/TMEM1"/>
    <property type="match status" value="1"/>
</dbReference>